<dbReference type="RefSeq" id="WP_101519064.1">
    <property type="nucleotide sequence ID" value="NZ_PKUS01000045.1"/>
</dbReference>
<protein>
    <recommendedName>
        <fullName evidence="3">Glutathione S-transferase</fullName>
    </recommendedName>
</protein>
<organism evidence="1 2">
    <name type="scientific">Pseudohalioglobus lutimaris</name>
    <dbReference type="NCBI Taxonomy" id="1737061"/>
    <lineage>
        <taxon>Bacteria</taxon>
        <taxon>Pseudomonadati</taxon>
        <taxon>Pseudomonadota</taxon>
        <taxon>Gammaproteobacteria</taxon>
        <taxon>Cellvibrionales</taxon>
        <taxon>Halieaceae</taxon>
        <taxon>Pseudohalioglobus</taxon>
    </lineage>
</organism>
<dbReference type="Gene3D" id="3.40.30.10">
    <property type="entry name" value="Glutaredoxin"/>
    <property type="match status" value="1"/>
</dbReference>
<dbReference type="SUPFAM" id="SSF52833">
    <property type="entry name" value="Thioredoxin-like"/>
    <property type="match status" value="1"/>
</dbReference>
<proteinExistence type="predicted"/>
<gene>
    <name evidence="1" type="ORF">C0039_19675</name>
</gene>
<name>A0A2N5WX74_9GAMM</name>
<sequence>MQYISVEEAIELPGLRLVLSAGVPGPWGEATKSMLAYKGMDYTAVHQDGGGENAALQQWTGQSSAPVLVADDLPPACHWLDLLNLADRLQPEPALLPAAPAERALATGLCALIAGADGLGWQRRLLMIQPMMNLDSVPELTIRLAHRYGYSEQAAADAPRRIAEICAYLDQYLAAQAGDYFVGDAPGAVDFYSANFAGMIKPLPPEDNPMPDWLRALYTVNDPALQACLTPRLEAHRDLMYQRHIALPLDF</sequence>
<dbReference type="Gene3D" id="1.20.1050.10">
    <property type="match status" value="1"/>
</dbReference>
<dbReference type="InterPro" id="IPR036249">
    <property type="entry name" value="Thioredoxin-like_sf"/>
</dbReference>
<keyword evidence="2" id="KW-1185">Reference proteome</keyword>
<dbReference type="Proteomes" id="UP000235005">
    <property type="component" value="Unassembled WGS sequence"/>
</dbReference>
<accession>A0A2N5WX74</accession>
<evidence type="ECO:0008006" key="3">
    <source>
        <dbReference type="Google" id="ProtNLM"/>
    </source>
</evidence>
<dbReference type="OrthoDB" id="5516668at2"/>
<dbReference type="AlphaFoldDB" id="A0A2N5WX74"/>
<evidence type="ECO:0000313" key="2">
    <source>
        <dbReference type="Proteomes" id="UP000235005"/>
    </source>
</evidence>
<evidence type="ECO:0000313" key="1">
    <source>
        <dbReference type="EMBL" id="PLW66842.1"/>
    </source>
</evidence>
<dbReference type="SUPFAM" id="SSF47616">
    <property type="entry name" value="GST C-terminal domain-like"/>
    <property type="match status" value="1"/>
</dbReference>
<dbReference type="InterPro" id="IPR036282">
    <property type="entry name" value="Glutathione-S-Trfase_C_sf"/>
</dbReference>
<dbReference type="EMBL" id="PKUS01000045">
    <property type="protein sequence ID" value="PLW66842.1"/>
    <property type="molecule type" value="Genomic_DNA"/>
</dbReference>
<reference evidence="1 2" key="1">
    <citation type="submission" date="2018-01" db="EMBL/GenBank/DDBJ databases">
        <title>The draft genome sequence of Halioglobus lutimaris HF004.</title>
        <authorList>
            <person name="Du Z.-J."/>
            <person name="Shi M.-J."/>
        </authorList>
    </citation>
    <scope>NUCLEOTIDE SEQUENCE [LARGE SCALE GENOMIC DNA]</scope>
    <source>
        <strain evidence="1 2">HF004</strain>
    </source>
</reference>
<comment type="caution">
    <text evidence="1">The sequence shown here is derived from an EMBL/GenBank/DDBJ whole genome shotgun (WGS) entry which is preliminary data.</text>
</comment>